<feature type="compositionally biased region" description="Polar residues" evidence="2">
    <location>
        <begin position="178"/>
        <end position="187"/>
    </location>
</feature>
<dbReference type="AlphaFoldDB" id="A0A3P3Y2F8"/>
<dbReference type="Proteomes" id="UP000290189">
    <property type="component" value="Unassembled WGS sequence"/>
</dbReference>
<evidence type="ECO:0000313" key="3">
    <source>
        <dbReference type="EMBL" id="SPQ94244.1"/>
    </source>
</evidence>
<organism evidence="3 4">
    <name type="scientific">Plasmodiophora brassicae</name>
    <name type="common">Clubroot disease agent</name>
    <dbReference type="NCBI Taxonomy" id="37360"/>
    <lineage>
        <taxon>Eukaryota</taxon>
        <taxon>Sar</taxon>
        <taxon>Rhizaria</taxon>
        <taxon>Endomyxa</taxon>
        <taxon>Phytomyxea</taxon>
        <taxon>Plasmodiophorida</taxon>
        <taxon>Plasmodiophoridae</taxon>
        <taxon>Plasmodiophora</taxon>
    </lineage>
</organism>
<keyword evidence="1" id="KW-0175">Coiled coil</keyword>
<sequence>MATNEARSGTEALPAVASRAVDAAVDHVVRVTRQEEKVVEKRPFLNNIIRILNSGQFDDIQPQLLDSERLYLERLRNERREVYERVRKATKHWEELRCRMEEEIATLQEQENRDLQEARQREIAKREALRVSIAEAARTKREYRLHQRDELAEKRRQSRAEILRWSRRTNMADVESFSLPTKGTSLESDTEDDSRRKARRPNPVPTETHRRVLRQAEEQKRERIELTETAAKKLAKRYEYGDRVRLMHAPVVSPALQSELAERIERIYHPPHVRQPVDVRSLYPVPVTGRTGRLPATDGSGADDDAPAKATVPDYLTEMQKKRLHAAKPTNETETRADVLARIQSLDDSIRQKETALRRPDATAVALADDLSRLSVLYLTTISSKIQLCDMESMLCNPNRLPPNVSISQ</sequence>
<accession>A0A3P3Y2F8</accession>
<feature type="compositionally biased region" description="Basic and acidic residues" evidence="2">
    <location>
        <begin position="207"/>
        <end position="220"/>
    </location>
</feature>
<feature type="region of interest" description="Disordered" evidence="2">
    <location>
        <begin position="176"/>
        <end position="220"/>
    </location>
</feature>
<protein>
    <submittedName>
        <fullName evidence="3">Uncharacterized protein</fullName>
    </submittedName>
</protein>
<evidence type="ECO:0000256" key="2">
    <source>
        <dbReference type="SAM" id="MobiDB-lite"/>
    </source>
</evidence>
<proteinExistence type="predicted"/>
<dbReference type="EMBL" id="OVEO01000002">
    <property type="protein sequence ID" value="SPQ94244.1"/>
    <property type="molecule type" value="Genomic_DNA"/>
</dbReference>
<evidence type="ECO:0000256" key="1">
    <source>
        <dbReference type="SAM" id="Coils"/>
    </source>
</evidence>
<geneLocation type="mitochondrion" evidence="3"/>
<keyword evidence="3" id="KW-0496">Mitochondrion</keyword>
<gene>
    <name evidence="3" type="ORF">PLBR_LOCUS1459</name>
</gene>
<evidence type="ECO:0000313" key="4">
    <source>
        <dbReference type="Proteomes" id="UP000290189"/>
    </source>
</evidence>
<feature type="coiled-coil region" evidence="1">
    <location>
        <begin position="72"/>
        <end position="113"/>
    </location>
</feature>
<name>A0A3P3Y2F8_PLABS</name>
<reference evidence="3 4" key="1">
    <citation type="submission" date="2018-03" db="EMBL/GenBank/DDBJ databases">
        <authorList>
            <person name="Fogelqvist J."/>
        </authorList>
    </citation>
    <scope>NUCLEOTIDE SEQUENCE [LARGE SCALE GENOMIC DNA]</scope>
</reference>